<dbReference type="InterPro" id="IPR000626">
    <property type="entry name" value="Ubiquitin-like_dom"/>
</dbReference>
<sequence length="257" mass="29153">ETTIKIDLTHSNLIQKHIEIRFDKSDTIYDVKTKIHQKTGTAPHFQTLHLKCNGQILFELNANDDTNSKYDHYKLGYFFNDDLACGDGLEIYCIDINPLSGSKNGQYENVNLIKKYKMTEEDYNTRKGTLRDWATKQKENDSNFTLAKHAKEHPATAAEYDEKSILHITIGSRCQVQPGSRRGVVAYVGLVPEFDFSTTNGGYWIGIKFDEPVGKTDGSINNRTYFEAQPGYASFVRGKNVQIGNYPELDDCLDDSD</sequence>
<dbReference type="PANTHER" id="PTHR18916">
    <property type="entry name" value="DYNACTIN 1-RELATED MICROTUBULE-BINDING"/>
    <property type="match status" value="1"/>
</dbReference>
<dbReference type="InterPro" id="IPR000938">
    <property type="entry name" value="CAP-Gly_domain"/>
</dbReference>
<evidence type="ECO:0000313" key="6">
    <source>
        <dbReference type="EMBL" id="OEU15057.1"/>
    </source>
</evidence>
<evidence type="ECO:0000256" key="2">
    <source>
        <dbReference type="ARBA" id="ARBA00022490"/>
    </source>
</evidence>
<dbReference type="SUPFAM" id="SSF74924">
    <property type="entry name" value="Cap-Gly domain"/>
    <property type="match status" value="1"/>
</dbReference>
<dbReference type="PROSITE" id="PS50245">
    <property type="entry name" value="CAP_GLY_2"/>
    <property type="match status" value="1"/>
</dbReference>
<dbReference type="InParanoid" id="A0A1E7FA74"/>
<dbReference type="PANTHER" id="PTHR18916:SF85">
    <property type="entry name" value="TUBULIN-FOLDING COFACTOR B"/>
    <property type="match status" value="1"/>
</dbReference>
<dbReference type="FunCoup" id="A0A1E7FA74">
    <property type="interactions" value="386"/>
</dbReference>
<evidence type="ECO:0000313" key="7">
    <source>
        <dbReference type="Proteomes" id="UP000095751"/>
    </source>
</evidence>
<gene>
    <name evidence="6" type="ORF">FRACYDRAFT_151993</name>
</gene>
<comment type="subcellular location">
    <subcellularLocation>
        <location evidence="1">Cytoplasm</location>
    </subcellularLocation>
</comment>
<name>A0A1E7FA74_9STRA</name>
<reference evidence="6 7" key="1">
    <citation type="submission" date="2016-09" db="EMBL/GenBank/DDBJ databases">
        <title>Extensive genetic diversity and differential bi-allelic expression allows diatom success in the polar Southern Ocean.</title>
        <authorList>
            <consortium name="DOE Joint Genome Institute"/>
            <person name="Mock T."/>
            <person name="Otillar R.P."/>
            <person name="Strauss J."/>
            <person name="Dupont C."/>
            <person name="Frickenhaus S."/>
            <person name="Maumus F."/>
            <person name="Mcmullan M."/>
            <person name="Sanges R."/>
            <person name="Schmutz J."/>
            <person name="Toseland A."/>
            <person name="Valas R."/>
            <person name="Veluchamy A."/>
            <person name="Ward B.J."/>
            <person name="Allen A."/>
            <person name="Barry K."/>
            <person name="Falciatore A."/>
            <person name="Ferrante M."/>
            <person name="Fortunato A.E."/>
            <person name="Gloeckner G."/>
            <person name="Gruber A."/>
            <person name="Hipkin R."/>
            <person name="Janech M."/>
            <person name="Kroth P."/>
            <person name="Leese F."/>
            <person name="Lindquist E."/>
            <person name="Lyon B.R."/>
            <person name="Martin J."/>
            <person name="Mayer C."/>
            <person name="Parker M."/>
            <person name="Quesneville H."/>
            <person name="Raymond J."/>
            <person name="Uhlig C."/>
            <person name="Valentin K.U."/>
            <person name="Worden A.Z."/>
            <person name="Armbrust E.V."/>
            <person name="Bowler C."/>
            <person name="Green B."/>
            <person name="Moulton V."/>
            <person name="Van Oosterhout C."/>
            <person name="Grigoriev I."/>
        </authorList>
    </citation>
    <scope>NUCLEOTIDE SEQUENCE [LARGE SCALE GENOMIC DNA]</scope>
    <source>
        <strain evidence="6 7">CCMP1102</strain>
    </source>
</reference>
<dbReference type="SMART" id="SM01052">
    <property type="entry name" value="CAP_GLY"/>
    <property type="match status" value="1"/>
</dbReference>
<dbReference type="Gene3D" id="3.10.20.90">
    <property type="entry name" value="Phosphatidylinositol 3-kinase Catalytic Subunit, Chain A, domain 1"/>
    <property type="match status" value="1"/>
</dbReference>
<protein>
    <submittedName>
        <fullName evidence="6">CAP_GLY-domain-containing protein</fullName>
    </submittedName>
</protein>
<feature type="non-terminal residue" evidence="6">
    <location>
        <position position="1"/>
    </location>
</feature>
<dbReference type="GO" id="GO:0035371">
    <property type="term" value="C:microtubule plus-end"/>
    <property type="evidence" value="ECO:0007669"/>
    <property type="project" value="TreeGrafter"/>
</dbReference>
<keyword evidence="2" id="KW-0963">Cytoplasm</keyword>
<proteinExistence type="inferred from homology"/>
<evidence type="ECO:0000259" key="5">
    <source>
        <dbReference type="PROSITE" id="PS50245"/>
    </source>
</evidence>
<dbReference type="OrthoDB" id="2130750at2759"/>
<evidence type="ECO:0000256" key="4">
    <source>
        <dbReference type="ARBA" id="ARBA00025779"/>
    </source>
</evidence>
<dbReference type="InterPro" id="IPR036859">
    <property type="entry name" value="CAP-Gly_dom_sf"/>
</dbReference>
<keyword evidence="7" id="KW-1185">Reference proteome</keyword>
<evidence type="ECO:0000256" key="3">
    <source>
        <dbReference type="ARBA" id="ARBA00023186"/>
    </source>
</evidence>
<feature type="domain" description="CAP-Gly" evidence="5">
    <location>
        <begin position="195"/>
        <end position="237"/>
    </location>
</feature>
<dbReference type="Pfam" id="PF01302">
    <property type="entry name" value="CAP_GLY"/>
    <property type="match status" value="1"/>
</dbReference>
<dbReference type="InterPro" id="IPR029071">
    <property type="entry name" value="Ubiquitin-like_domsf"/>
</dbReference>
<dbReference type="GO" id="GO:0051010">
    <property type="term" value="F:microtubule plus-end binding"/>
    <property type="evidence" value="ECO:0007669"/>
    <property type="project" value="TreeGrafter"/>
</dbReference>
<evidence type="ECO:0000256" key="1">
    <source>
        <dbReference type="ARBA" id="ARBA00004496"/>
    </source>
</evidence>
<dbReference type="GO" id="GO:0005737">
    <property type="term" value="C:cytoplasm"/>
    <property type="evidence" value="ECO:0007669"/>
    <property type="project" value="UniProtKB-SubCell"/>
</dbReference>
<dbReference type="GO" id="GO:0005634">
    <property type="term" value="C:nucleus"/>
    <property type="evidence" value="ECO:0007669"/>
    <property type="project" value="TreeGrafter"/>
</dbReference>
<keyword evidence="3" id="KW-0143">Chaperone</keyword>
<dbReference type="GO" id="GO:0031122">
    <property type="term" value="P:cytoplasmic microtubule organization"/>
    <property type="evidence" value="ECO:0007669"/>
    <property type="project" value="TreeGrafter"/>
</dbReference>
<dbReference type="Pfam" id="PF14560">
    <property type="entry name" value="Ubiquitin_2"/>
    <property type="match status" value="1"/>
</dbReference>
<dbReference type="AlphaFoldDB" id="A0A1E7FA74"/>
<dbReference type="Proteomes" id="UP000095751">
    <property type="component" value="Unassembled WGS sequence"/>
</dbReference>
<dbReference type="KEGG" id="fcy:FRACYDRAFT_151993"/>
<accession>A0A1E7FA74</accession>
<feature type="non-terminal residue" evidence="6">
    <location>
        <position position="257"/>
    </location>
</feature>
<dbReference type="SUPFAM" id="SSF54236">
    <property type="entry name" value="Ubiquitin-like"/>
    <property type="match status" value="1"/>
</dbReference>
<organism evidence="6 7">
    <name type="scientific">Fragilariopsis cylindrus CCMP1102</name>
    <dbReference type="NCBI Taxonomy" id="635003"/>
    <lineage>
        <taxon>Eukaryota</taxon>
        <taxon>Sar</taxon>
        <taxon>Stramenopiles</taxon>
        <taxon>Ochrophyta</taxon>
        <taxon>Bacillariophyta</taxon>
        <taxon>Bacillariophyceae</taxon>
        <taxon>Bacillariophycidae</taxon>
        <taxon>Bacillariales</taxon>
        <taxon>Bacillariaceae</taxon>
        <taxon>Fragilariopsis</taxon>
    </lineage>
</organism>
<dbReference type="EMBL" id="KV784359">
    <property type="protein sequence ID" value="OEU15057.1"/>
    <property type="molecule type" value="Genomic_DNA"/>
</dbReference>
<comment type="similarity">
    <text evidence="4">Belongs to the TBCB family.</text>
</comment>
<dbReference type="Gene3D" id="2.30.30.190">
    <property type="entry name" value="CAP Gly-rich-like domain"/>
    <property type="match status" value="1"/>
</dbReference>